<dbReference type="InterPro" id="IPR005119">
    <property type="entry name" value="LysR_subst-bd"/>
</dbReference>
<keyword evidence="3" id="KW-0238">DNA-binding</keyword>
<dbReference type="SUPFAM" id="SSF46785">
    <property type="entry name" value="Winged helix' DNA-binding domain"/>
    <property type="match status" value="1"/>
</dbReference>
<dbReference type="Pfam" id="PF00126">
    <property type="entry name" value="HTH_1"/>
    <property type="match status" value="1"/>
</dbReference>
<dbReference type="GO" id="GO:0043565">
    <property type="term" value="F:sequence-specific DNA binding"/>
    <property type="evidence" value="ECO:0007669"/>
    <property type="project" value="TreeGrafter"/>
</dbReference>
<name>L8JDI0_9GAMM</name>
<protein>
    <submittedName>
        <fullName evidence="6">Transcriptional regulator, LysR family</fullName>
    </submittedName>
</protein>
<dbReference type="InterPro" id="IPR036390">
    <property type="entry name" value="WH_DNA-bd_sf"/>
</dbReference>
<dbReference type="RefSeq" id="WP_007463936.1">
    <property type="nucleotide sequence ID" value="NZ_AMZO01000006.1"/>
</dbReference>
<dbReference type="InterPro" id="IPR000847">
    <property type="entry name" value="LysR_HTH_N"/>
</dbReference>
<sequence>MIRILDLLVFSKAANAGSFSAAARQLNLTPAKASNCIQRLEKTLGIRLFVRSTRNMRLSKDGERYLPYAQAILDAVDNSRHAISESRETIQGKLRISAPSDFGRNRLIPWLDNFQQKHPQLAIQIHISDQPIDLFQQSIDLCIRYGELQDSSVVSLPLIAMNRRALCASPAYLAEHGFPKTPEDLKQHNCICYILNERIYDTWRFHYPNEIKSIHVEGNRICDDADLAKKWAISGYGIIYKSRLDLFPEIQSGKLVEIFPSEYGEPAPLQLLCDHRHSLTPEVRLLHEYIKAHCDELYTCSKRKSA</sequence>
<dbReference type="PANTHER" id="PTHR30537:SF21">
    <property type="entry name" value="HTH-TYPE TRANSCRIPTIONAL REGULATOR SINR-RELATED"/>
    <property type="match status" value="1"/>
</dbReference>
<dbReference type="SUPFAM" id="SSF53850">
    <property type="entry name" value="Periplasmic binding protein-like II"/>
    <property type="match status" value="1"/>
</dbReference>
<gene>
    <name evidence="6" type="ORF">C942_04574</name>
</gene>
<comment type="similarity">
    <text evidence="1">Belongs to the LysR transcriptional regulatory family.</text>
</comment>
<dbReference type="EMBL" id="AMZO01000006">
    <property type="protein sequence ID" value="ELR66875.1"/>
    <property type="molecule type" value="Genomic_DNA"/>
</dbReference>
<keyword evidence="2" id="KW-0805">Transcription regulation</keyword>
<dbReference type="Proteomes" id="UP000011134">
    <property type="component" value="Unassembled WGS sequence"/>
</dbReference>
<evidence type="ECO:0000259" key="5">
    <source>
        <dbReference type="PROSITE" id="PS50931"/>
    </source>
</evidence>
<dbReference type="AlphaFoldDB" id="L8JDI0"/>
<dbReference type="PANTHER" id="PTHR30537">
    <property type="entry name" value="HTH-TYPE TRANSCRIPTIONAL REGULATOR"/>
    <property type="match status" value="1"/>
</dbReference>
<dbReference type="PROSITE" id="PS50931">
    <property type="entry name" value="HTH_LYSR"/>
    <property type="match status" value="1"/>
</dbReference>
<evidence type="ECO:0000256" key="1">
    <source>
        <dbReference type="ARBA" id="ARBA00009437"/>
    </source>
</evidence>
<dbReference type="Gene3D" id="1.10.10.10">
    <property type="entry name" value="Winged helix-like DNA-binding domain superfamily/Winged helix DNA-binding domain"/>
    <property type="match status" value="1"/>
</dbReference>
<feature type="domain" description="HTH lysR-type" evidence="5">
    <location>
        <begin position="2"/>
        <end position="59"/>
    </location>
</feature>
<dbReference type="Gene3D" id="3.40.190.290">
    <property type="match status" value="1"/>
</dbReference>
<dbReference type="CDD" id="cd08422">
    <property type="entry name" value="PBP2_CrgA_like"/>
    <property type="match status" value="1"/>
</dbReference>
<evidence type="ECO:0000256" key="4">
    <source>
        <dbReference type="ARBA" id="ARBA00023163"/>
    </source>
</evidence>
<dbReference type="PATRIC" id="fig|1056511.3.peg.1403"/>
<dbReference type="FunFam" id="1.10.10.10:FF:000001">
    <property type="entry name" value="LysR family transcriptional regulator"/>
    <property type="match status" value="1"/>
</dbReference>
<dbReference type="GO" id="GO:0003700">
    <property type="term" value="F:DNA-binding transcription factor activity"/>
    <property type="evidence" value="ECO:0007669"/>
    <property type="project" value="InterPro"/>
</dbReference>
<dbReference type="FunFam" id="3.40.190.290:FF:000001">
    <property type="entry name" value="Transcriptional regulator, LysR family"/>
    <property type="match status" value="1"/>
</dbReference>
<keyword evidence="4" id="KW-0804">Transcription</keyword>
<comment type="caution">
    <text evidence="6">The sequence shown here is derived from an EMBL/GenBank/DDBJ whole genome shotgun (WGS) entry which is preliminary data.</text>
</comment>
<evidence type="ECO:0000313" key="6">
    <source>
        <dbReference type="EMBL" id="ELR66875.1"/>
    </source>
</evidence>
<accession>L8JDI0</accession>
<dbReference type="Pfam" id="PF03466">
    <property type="entry name" value="LysR_substrate"/>
    <property type="match status" value="1"/>
</dbReference>
<evidence type="ECO:0000256" key="3">
    <source>
        <dbReference type="ARBA" id="ARBA00023125"/>
    </source>
</evidence>
<dbReference type="GO" id="GO:0006351">
    <property type="term" value="P:DNA-templated transcription"/>
    <property type="evidence" value="ECO:0007669"/>
    <property type="project" value="TreeGrafter"/>
</dbReference>
<keyword evidence="7" id="KW-1185">Reference proteome</keyword>
<evidence type="ECO:0000256" key="2">
    <source>
        <dbReference type="ARBA" id="ARBA00023015"/>
    </source>
</evidence>
<reference evidence="6 7" key="1">
    <citation type="submission" date="2012-12" db="EMBL/GenBank/DDBJ databases">
        <title>Genome Assembly of Photobacterium sp. AK15.</title>
        <authorList>
            <person name="Khatri I."/>
            <person name="Vaidya B."/>
            <person name="Srinivas T.N.R."/>
            <person name="Subramanian S."/>
            <person name="Pinnaka A."/>
        </authorList>
    </citation>
    <scope>NUCLEOTIDE SEQUENCE [LARGE SCALE GENOMIC DNA]</scope>
    <source>
        <strain evidence="6 7">AK15</strain>
    </source>
</reference>
<dbReference type="InterPro" id="IPR058163">
    <property type="entry name" value="LysR-type_TF_proteobact-type"/>
</dbReference>
<evidence type="ECO:0000313" key="7">
    <source>
        <dbReference type="Proteomes" id="UP000011134"/>
    </source>
</evidence>
<proteinExistence type="inferred from homology"/>
<dbReference type="OrthoDB" id="9786526at2"/>
<organism evidence="6 7">
    <name type="scientific">Photobacterium marinum</name>
    <dbReference type="NCBI Taxonomy" id="1056511"/>
    <lineage>
        <taxon>Bacteria</taxon>
        <taxon>Pseudomonadati</taxon>
        <taxon>Pseudomonadota</taxon>
        <taxon>Gammaproteobacteria</taxon>
        <taxon>Vibrionales</taxon>
        <taxon>Vibrionaceae</taxon>
        <taxon>Photobacterium</taxon>
    </lineage>
</organism>
<dbReference type="InterPro" id="IPR036388">
    <property type="entry name" value="WH-like_DNA-bd_sf"/>
</dbReference>